<dbReference type="SUPFAM" id="SSF52075">
    <property type="entry name" value="Outer arm dynein light chain 1"/>
    <property type="match status" value="1"/>
</dbReference>
<dbReference type="AlphaFoldDB" id="A0A1D2V9M6"/>
<dbReference type="PROSITE" id="PS51450">
    <property type="entry name" value="LRR"/>
    <property type="match status" value="4"/>
</dbReference>
<dbReference type="OrthoDB" id="266138at2759"/>
<name>A0A1D2V9M6_9ASCO</name>
<dbReference type="Proteomes" id="UP000095038">
    <property type="component" value="Unassembled WGS sequence"/>
</dbReference>
<organism evidence="3 4">
    <name type="scientific">Ascoidea rubescens DSM 1968</name>
    <dbReference type="NCBI Taxonomy" id="1344418"/>
    <lineage>
        <taxon>Eukaryota</taxon>
        <taxon>Fungi</taxon>
        <taxon>Dikarya</taxon>
        <taxon>Ascomycota</taxon>
        <taxon>Saccharomycotina</taxon>
        <taxon>Saccharomycetes</taxon>
        <taxon>Ascoideaceae</taxon>
        <taxon>Ascoidea</taxon>
    </lineage>
</organism>
<evidence type="ECO:0000313" key="3">
    <source>
        <dbReference type="EMBL" id="ODV58366.1"/>
    </source>
</evidence>
<evidence type="ECO:0008006" key="5">
    <source>
        <dbReference type="Google" id="ProtNLM"/>
    </source>
</evidence>
<keyword evidence="1" id="KW-0433">Leucine-rich repeat</keyword>
<dbReference type="Gene3D" id="3.80.10.10">
    <property type="entry name" value="Ribonuclease Inhibitor"/>
    <property type="match status" value="1"/>
</dbReference>
<evidence type="ECO:0000256" key="2">
    <source>
        <dbReference type="ARBA" id="ARBA00022737"/>
    </source>
</evidence>
<dbReference type="RefSeq" id="XP_020044673.1">
    <property type="nucleotide sequence ID" value="XM_020188581.1"/>
</dbReference>
<keyword evidence="4" id="KW-1185">Reference proteome</keyword>
<dbReference type="GeneID" id="30962217"/>
<dbReference type="SMART" id="SM00365">
    <property type="entry name" value="LRR_SD22"/>
    <property type="match status" value="4"/>
</dbReference>
<dbReference type="InParanoid" id="A0A1D2V9M6"/>
<dbReference type="STRING" id="1344418.A0A1D2V9M6"/>
<protein>
    <recommendedName>
        <fullName evidence="5">L domain-like protein</fullName>
    </recommendedName>
</protein>
<dbReference type="InterPro" id="IPR032675">
    <property type="entry name" value="LRR_dom_sf"/>
</dbReference>
<dbReference type="PANTHER" id="PTHR46652:SF3">
    <property type="entry name" value="LEUCINE-RICH REPEAT-CONTAINING PROTEIN 9"/>
    <property type="match status" value="1"/>
</dbReference>
<gene>
    <name evidence="3" type="ORF">ASCRUDRAFT_10396</name>
</gene>
<dbReference type="InterPro" id="IPR050836">
    <property type="entry name" value="SDS22/Internalin_LRR"/>
</dbReference>
<accession>A0A1D2V9M6</accession>
<keyword evidence="2" id="KW-0677">Repeat</keyword>
<reference evidence="4" key="1">
    <citation type="submission" date="2016-05" db="EMBL/GenBank/DDBJ databases">
        <title>Comparative genomics of biotechnologically important yeasts.</title>
        <authorList>
            <consortium name="DOE Joint Genome Institute"/>
            <person name="Riley R."/>
            <person name="Haridas S."/>
            <person name="Wolfe K.H."/>
            <person name="Lopes M.R."/>
            <person name="Hittinger C.T."/>
            <person name="Goker M."/>
            <person name="Salamov A."/>
            <person name="Wisecaver J."/>
            <person name="Long T.M."/>
            <person name="Aerts A.L."/>
            <person name="Barry K."/>
            <person name="Choi C."/>
            <person name="Clum A."/>
            <person name="Coughlan A.Y."/>
            <person name="Deshpande S."/>
            <person name="Douglass A.P."/>
            <person name="Hanson S.J."/>
            <person name="Klenk H.-P."/>
            <person name="Labutti K."/>
            <person name="Lapidus A."/>
            <person name="Lindquist E."/>
            <person name="Lipzen A."/>
            <person name="Meier-Kolthoff J.P."/>
            <person name="Ohm R.A."/>
            <person name="Otillar R.P."/>
            <person name="Pangilinan J."/>
            <person name="Peng Y."/>
            <person name="Rokas A."/>
            <person name="Rosa C.A."/>
            <person name="Scheuner C."/>
            <person name="Sibirny A.A."/>
            <person name="Slot J.C."/>
            <person name="Stielow J.B."/>
            <person name="Sun H."/>
            <person name="Kurtzman C.P."/>
            <person name="Blackwell M."/>
            <person name="Grigoriev I.V."/>
            <person name="Jeffries T.W."/>
        </authorList>
    </citation>
    <scope>NUCLEOTIDE SEQUENCE [LARGE SCALE GENOMIC DNA]</scope>
    <source>
        <strain evidence="4">DSM 1968</strain>
    </source>
</reference>
<evidence type="ECO:0000313" key="4">
    <source>
        <dbReference type="Proteomes" id="UP000095038"/>
    </source>
</evidence>
<dbReference type="PANTHER" id="PTHR46652">
    <property type="entry name" value="LEUCINE-RICH REPEAT AND IQ DOMAIN-CONTAINING PROTEIN 1-RELATED"/>
    <property type="match status" value="1"/>
</dbReference>
<sequence length="232" mass="26913">MDIQELSLLTVQDDLNKPKIISSGKFFNDAINSIKFSVSKTLFKDVTLIYLFAQDKRWALMCWKKPTLKIHSDDFYLFQSQLLNFCQNSRYFFENSDEILLIAPSLSDKHFENIDRIGQLISSNSQSQTDYHNLINLEYLDLSKNKMSKVENVDFLVNLNNLSLPMNEINRIENLDVFNNLTSLDLLNNKILKTIGNFDKLVNFTTLSLSYNFIENIKGFSKLIALKKIEPC</sequence>
<dbReference type="EMBL" id="KV454493">
    <property type="protein sequence ID" value="ODV58366.1"/>
    <property type="molecule type" value="Genomic_DNA"/>
</dbReference>
<proteinExistence type="predicted"/>
<dbReference type="InterPro" id="IPR001611">
    <property type="entry name" value="Leu-rich_rpt"/>
</dbReference>
<evidence type="ECO:0000256" key="1">
    <source>
        <dbReference type="ARBA" id="ARBA00022614"/>
    </source>
</evidence>